<evidence type="ECO:0000313" key="5">
    <source>
        <dbReference type="EMBL" id="RAL40741.1"/>
    </source>
</evidence>
<organism evidence="5 6">
    <name type="scientific">Cuscuta australis</name>
    <dbReference type="NCBI Taxonomy" id="267555"/>
    <lineage>
        <taxon>Eukaryota</taxon>
        <taxon>Viridiplantae</taxon>
        <taxon>Streptophyta</taxon>
        <taxon>Embryophyta</taxon>
        <taxon>Tracheophyta</taxon>
        <taxon>Spermatophyta</taxon>
        <taxon>Magnoliopsida</taxon>
        <taxon>eudicotyledons</taxon>
        <taxon>Gunneridae</taxon>
        <taxon>Pentapetalae</taxon>
        <taxon>asterids</taxon>
        <taxon>lamiids</taxon>
        <taxon>Solanales</taxon>
        <taxon>Convolvulaceae</taxon>
        <taxon>Cuscuteae</taxon>
        <taxon>Cuscuta</taxon>
        <taxon>Cuscuta subgen. Grammica</taxon>
        <taxon>Cuscuta sect. Cleistogrammica</taxon>
    </lineage>
</organism>
<accession>A0A328D8V9</accession>
<dbReference type="Pfam" id="PF07714">
    <property type="entry name" value="PK_Tyr_Ser-Thr"/>
    <property type="match status" value="1"/>
</dbReference>
<feature type="compositionally biased region" description="Polar residues" evidence="3">
    <location>
        <begin position="1"/>
        <end position="13"/>
    </location>
</feature>
<evidence type="ECO:0000313" key="6">
    <source>
        <dbReference type="Proteomes" id="UP000249390"/>
    </source>
</evidence>
<dbReference type="EMBL" id="NQVE01000192">
    <property type="protein sequence ID" value="RAL40741.1"/>
    <property type="molecule type" value="Genomic_DNA"/>
</dbReference>
<protein>
    <recommendedName>
        <fullName evidence="4">Serine-threonine/tyrosine-protein kinase catalytic domain-containing protein</fullName>
    </recommendedName>
</protein>
<name>A0A328D8V9_9ASTE</name>
<feature type="region of interest" description="Disordered" evidence="3">
    <location>
        <begin position="1"/>
        <end position="22"/>
    </location>
</feature>
<keyword evidence="6" id="KW-1185">Reference proteome</keyword>
<gene>
    <name evidence="5" type="ORF">DM860_008439</name>
</gene>
<evidence type="ECO:0000256" key="3">
    <source>
        <dbReference type="SAM" id="MobiDB-lite"/>
    </source>
</evidence>
<keyword evidence="2" id="KW-0472">Membrane</keyword>
<evidence type="ECO:0000256" key="1">
    <source>
        <dbReference type="ARBA" id="ARBA00004236"/>
    </source>
</evidence>
<evidence type="ECO:0000256" key="2">
    <source>
        <dbReference type="ARBA" id="ARBA00022475"/>
    </source>
</evidence>
<proteinExistence type="predicted"/>
<feature type="domain" description="Serine-threonine/tyrosine-protein kinase catalytic" evidence="4">
    <location>
        <begin position="45"/>
        <end position="90"/>
    </location>
</feature>
<dbReference type="InterPro" id="IPR050823">
    <property type="entry name" value="Plant_Ser_Thr_Prot_Kinase"/>
</dbReference>
<dbReference type="AlphaFoldDB" id="A0A328D8V9"/>
<dbReference type="Gene3D" id="1.10.510.10">
    <property type="entry name" value="Transferase(Phosphotransferase) domain 1"/>
    <property type="match status" value="1"/>
</dbReference>
<dbReference type="Proteomes" id="UP000249390">
    <property type="component" value="Unassembled WGS sequence"/>
</dbReference>
<dbReference type="SUPFAM" id="SSF56112">
    <property type="entry name" value="Protein kinase-like (PK-like)"/>
    <property type="match status" value="1"/>
</dbReference>
<comment type="caution">
    <text evidence="5">The sequence shown here is derived from an EMBL/GenBank/DDBJ whole genome shotgun (WGS) entry which is preliminary data.</text>
</comment>
<evidence type="ECO:0000259" key="4">
    <source>
        <dbReference type="Pfam" id="PF07714"/>
    </source>
</evidence>
<sequence length="194" mass="22288">MDFQIQPQSVQNKKNARFPSATRSALNEKESVFMAYLEMGNVDFTMQAEVNYLAQLRHPNLVKLIGYCCEDDHRLLVYEYMASGSLEEHLFSGHLTTRYDAHGFGVVLLEMLTRRRALDTRRPTGELSLMEFARPRLTRINRFFEILDPRMEGQYSKKTAALLLDWSEGDGLSVGKLHHYTPGIHANILCDFAI</sequence>
<keyword evidence="2" id="KW-1003">Cell membrane</keyword>
<dbReference type="InterPro" id="IPR001245">
    <property type="entry name" value="Ser-Thr/Tyr_kinase_cat_dom"/>
</dbReference>
<comment type="subcellular location">
    <subcellularLocation>
        <location evidence="1">Cell membrane</location>
    </subcellularLocation>
</comment>
<dbReference type="InterPro" id="IPR011009">
    <property type="entry name" value="Kinase-like_dom_sf"/>
</dbReference>
<dbReference type="GO" id="GO:0005886">
    <property type="term" value="C:plasma membrane"/>
    <property type="evidence" value="ECO:0007669"/>
    <property type="project" value="UniProtKB-SubCell"/>
</dbReference>
<dbReference type="PANTHER" id="PTHR45621">
    <property type="entry name" value="OS01G0588500 PROTEIN-RELATED"/>
    <property type="match status" value="1"/>
</dbReference>
<dbReference type="GO" id="GO:0004672">
    <property type="term" value="F:protein kinase activity"/>
    <property type="evidence" value="ECO:0007669"/>
    <property type="project" value="InterPro"/>
</dbReference>
<dbReference type="Gene3D" id="3.30.200.20">
    <property type="entry name" value="Phosphorylase Kinase, domain 1"/>
    <property type="match status" value="1"/>
</dbReference>
<reference evidence="5 6" key="1">
    <citation type="submission" date="2018-06" db="EMBL/GenBank/DDBJ databases">
        <title>The Genome of Cuscuta australis (Dodder) Provides Insight into the Evolution of Plant Parasitism.</title>
        <authorList>
            <person name="Liu H."/>
        </authorList>
    </citation>
    <scope>NUCLEOTIDE SEQUENCE [LARGE SCALE GENOMIC DNA]</scope>
    <source>
        <strain evidence="6">cv. Yunnan</strain>
        <tissue evidence="5">Vines</tissue>
    </source>
</reference>